<feature type="transmembrane region" description="Helical" evidence="6">
    <location>
        <begin position="21"/>
        <end position="40"/>
    </location>
</feature>
<feature type="transmembrane region" description="Helical" evidence="6">
    <location>
        <begin position="147"/>
        <end position="172"/>
    </location>
</feature>
<sequence>MAMISSVLNAQNCYSIFEECSRMLLIMSVISFGFLVASYGEIHISWIGVVYQMGGVVGEALRLIFMEIFVKRKGLKLNPISVIALCLFILWIFLEKPKMDAQGTWSFQPVILTLIALYTFALNLSVFLVISHTSALTIRVARVVKDWVVVLLSALLFADTMLTMITLFGYGIESRHASIVRHTCGLGSSLGKNRIPIDLAKKYGVAVYNNHKLKKKASRGSSDESQHAESTPLTSSSTIESR</sequence>
<dbReference type="AlphaFoldDB" id="A0A7J7H8U2"/>
<feature type="transmembrane region" description="Helical" evidence="6">
    <location>
        <begin position="46"/>
        <end position="65"/>
    </location>
</feature>
<dbReference type="GO" id="GO:0016020">
    <property type="term" value="C:membrane"/>
    <property type="evidence" value="ECO:0007669"/>
    <property type="project" value="UniProtKB-SubCell"/>
</dbReference>
<name>A0A7J7H8U2_CAMSI</name>
<evidence type="ECO:0000256" key="2">
    <source>
        <dbReference type="ARBA" id="ARBA00022692"/>
    </source>
</evidence>
<evidence type="ECO:0000256" key="3">
    <source>
        <dbReference type="ARBA" id="ARBA00022989"/>
    </source>
</evidence>
<feature type="region of interest" description="Disordered" evidence="5">
    <location>
        <begin position="214"/>
        <end position="242"/>
    </location>
</feature>
<protein>
    <submittedName>
        <fullName evidence="7">Uncharacterized protein</fullName>
    </submittedName>
</protein>
<proteinExistence type="predicted"/>
<accession>A0A7J7H8U2</accession>
<keyword evidence="8" id="KW-1185">Reference proteome</keyword>
<gene>
    <name evidence="7" type="ORF">HYC85_011356</name>
</gene>
<feature type="transmembrane region" description="Helical" evidence="6">
    <location>
        <begin position="114"/>
        <end position="135"/>
    </location>
</feature>
<organism evidence="7 8">
    <name type="scientific">Camellia sinensis</name>
    <name type="common">Tea plant</name>
    <name type="synonym">Thea sinensis</name>
    <dbReference type="NCBI Taxonomy" id="4442"/>
    <lineage>
        <taxon>Eukaryota</taxon>
        <taxon>Viridiplantae</taxon>
        <taxon>Streptophyta</taxon>
        <taxon>Embryophyta</taxon>
        <taxon>Tracheophyta</taxon>
        <taxon>Spermatophyta</taxon>
        <taxon>Magnoliopsida</taxon>
        <taxon>eudicotyledons</taxon>
        <taxon>Gunneridae</taxon>
        <taxon>Pentapetalae</taxon>
        <taxon>asterids</taxon>
        <taxon>Ericales</taxon>
        <taxon>Theaceae</taxon>
        <taxon>Camellia</taxon>
    </lineage>
</organism>
<evidence type="ECO:0000256" key="4">
    <source>
        <dbReference type="ARBA" id="ARBA00023136"/>
    </source>
</evidence>
<comment type="subcellular location">
    <subcellularLocation>
        <location evidence="1">Membrane</location>
        <topology evidence="1">Multi-pass membrane protein</topology>
    </subcellularLocation>
</comment>
<feature type="transmembrane region" description="Helical" evidence="6">
    <location>
        <begin position="77"/>
        <end position="94"/>
    </location>
</feature>
<dbReference type="Proteomes" id="UP000593564">
    <property type="component" value="Unassembled WGS sequence"/>
</dbReference>
<evidence type="ECO:0000256" key="5">
    <source>
        <dbReference type="SAM" id="MobiDB-lite"/>
    </source>
</evidence>
<dbReference type="InterPro" id="IPR050186">
    <property type="entry name" value="TPT_transporter"/>
</dbReference>
<keyword evidence="3 6" id="KW-1133">Transmembrane helix</keyword>
<comment type="caution">
    <text evidence="7">The sequence shown here is derived from an EMBL/GenBank/DDBJ whole genome shotgun (WGS) entry which is preliminary data.</text>
</comment>
<dbReference type="EMBL" id="JACBKZ010000005">
    <property type="protein sequence ID" value="KAF5949363.1"/>
    <property type="molecule type" value="Genomic_DNA"/>
</dbReference>
<feature type="compositionally biased region" description="Polar residues" evidence="5">
    <location>
        <begin position="228"/>
        <end position="242"/>
    </location>
</feature>
<evidence type="ECO:0000313" key="8">
    <source>
        <dbReference type="Proteomes" id="UP000593564"/>
    </source>
</evidence>
<reference evidence="8" key="1">
    <citation type="journal article" date="2020" name="Nat. Commun.">
        <title>Genome assembly of wild tea tree DASZ reveals pedigree and selection history of tea varieties.</title>
        <authorList>
            <person name="Zhang W."/>
            <person name="Zhang Y."/>
            <person name="Qiu H."/>
            <person name="Guo Y."/>
            <person name="Wan H."/>
            <person name="Zhang X."/>
            <person name="Scossa F."/>
            <person name="Alseekh S."/>
            <person name="Zhang Q."/>
            <person name="Wang P."/>
            <person name="Xu L."/>
            <person name="Schmidt M.H."/>
            <person name="Jia X."/>
            <person name="Li D."/>
            <person name="Zhu A."/>
            <person name="Guo F."/>
            <person name="Chen W."/>
            <person name="Ni D."/>
            <person name="Usadel B."/>
            <person name="Fernie A.R."/>
            <person name="Wen W."/>
        </authorList>
    </citation>
    <scope>NUCLEOTIDE SEQUENCE [LARGE SCALE GENOMIC DNA]</scope>
    <source>
        <strain evidence="8">cv. G240</strain>
    </source>
</reference>
<dbReference type="PANTHER" id="PTHR11132">
    <property type="entry name" value="SOLUTE CARRIER FAMILY 35"/>
    <property type="match status" value="1"/>
</dbReference>
<reference evidence="7 8" key="2">
    <citation type="submission" date="2020-07" db="EMBL/GenBank/DDBJ databases">
        <title>Genome assembly of wild tea tree DASZ reveals pedigree and selection history of tea varieties.</title>
        <authorList>
            <person name="Zhang W."/>
        </authorList>
    </citation>
    <scope>NUCLEOTIDE SEQUENCE [LARGE SCALE GENOMIC DNA]</scope>
    <source>
        <strain evidence="8">cv. G240</strain>
        <tissue evidence="7">Leaf</tissue>
    </source>
</reference>
<evidence type="ECO:0000256" key="1">
    <source>
        <dbReference type="ARBA" id="ARBA00004141"/>
    </source>
</evidence>
<evidence type="ECO:0000256" key="6">
    <source>
        <dbReference type="SAM" id="Phobius"/>
    </source>
</evidence>
<evidence type="ECO:0000313" key="7">
    <source>
        <dbReference type="EMBL" id="KAF5949363.1"/>
    </source>
</evidence>
<keyword evidence="2 6" id="KW-0812">Transmembrane</keyword>
<keyword evidence="4 6" id="KW-0472">Membrane</keyword>